<dbReference type="PROSITE" id="PS52048">
    <property type="entry name" value="UCH_DOMAIN"/>
    <property type="match status" value="1"/>
</dbReference>
<dbReference type="Gene3D" id="3.40.532.10">
    <property type="entry name" value="Peptidase C12, ubiquitin carboxyl-terminal hydrolase"/>
    <property type="match status" value="1"/>
</dbReference>
<evidence type="ECO:0000256" key="7">
    <source>
        <dbReference type="RuleBase" id="RU361215"/>
    </source>
</evidence>
<dbReference type="AlphaFoldDB" id="A0A2T2NAN7"/>
<evidence type="ECO:0000313" key="11">
    <source>
        <dbReference type="Proteomes" id="UP000240883"/>
    </source>
</evidence>
<dbReference type="GO" id="GO:0016579">
    <property type="term" value="P:protein deubiquitination"/>
    <property type="evidence" value="ECO:0007669"/>
    <property type="project" value="TreeGrafter"/>
</dbReference>
<dbReference type="GO" id="GO:0006511">
    <property type="term" value="P:ubiquitin-dependent protein catabolic process"/>
    <property type="evidence" value="ECO:0007669"/>
    <property type="project" value="UniProtKB-UniRule"/>
</dbReference>
<evidence type="ECO:0000256" key="4">
    <source>
        <dbReference type="ARBA" id="ARBA00022801"/>
    </source>
</evidence>
<dbReference type="EC" id="3.4.19.12" evidence="7"/>
<evidence type="ECO:0000256" key="3">
    <source>
        <dbReference type="ARBA" id="ARBA00022786"/>
    </source>
</evidence>
<evidence type="ECO:0000256" key="6">
    <source>
        <dbReference type="PROSITE-ProRule" id="PRU01393"/>
    </source>
</evidence>
<feature type="active site" description="Nucleophile" evidence="6">
    <location>
        <position position="198"/>
    </location>
</feature>
<dbReference type="GO" id="GO:0005737">
    <property type="term" value="C:cytoplasm"/>
    <property type="evidence" value="ECO:0007669"/>
    <property type="project" value="TreeGrafter"/>
</dbReference>
<keyword evidence="3 6" id="KW-0833">Ubl conjugation pathway</keyword>
<evidence type="ECO:0000256" key="2">
    <source>
        <dbReference type="ARBA" id="ARBA00022670"/>
    </source>
</evidence>
<comment type="catalytic activity">
    <reaction evidence="1 6 7">
        <text>Thiol-dependent hydrolysis of ester, thioester, amide, peptide and isopeptide bonds formed by the C-terminal Gly of ubiquitin (a 76-residue protein attached to proteins as an intracellular targeting signal).</text>
        <dbReference type="EC" id="3.4.19.12"/>
    </reaction>
</comment>
<protein>
    <recommendedName>
        <fullName evidence="7">Ubiquitin carboxyl-terminal hydrolase</fullName>
        <ecNumber evidence="7">3.4.19.12</ecNumber>
    </recommendedName>
</protein>
<dbReference type="PANTHER" id="PTHR10589:SF29">
    <property type="entry name" value="UBIQUITIN CARBOXYL-TERMINAL HYDROLASE"/>
    <property type="match status" value="1"/>
</dbReference>
<keyword evidence="11" id="KW-1185">Reference proteome</keyword>
<dbReference type="PANTHER" id="PTHR10589">
    <property type="entry name" value="UBIQUITIN CARBOXYL-TERMINAL HYDROLASE"/>
    <property type="match status" value="1"/>
</dbReference>
<dbReference type="SUPFAM" id="SSF54001">
    <property type="entry name" value="Cysteine proteinases"/>
    <property type="match status" value="1"/>
</dbReference>
<feature type="compositionally biased region" description="Basic and acidic residues" evidence="8">
    <location>
        <begin position="89"/>
        <end position="111"/>
    </location>
</feature>
<keyword evidence="5 6" id="KW-0788">Thiol protease</keyword>
<dbReference type="InterPro" id="IPR001578">
    <property type="entry name" value="Peptidase_C12_UCH"/>
</dbReference>
<feature type="compositionally biased region" description="Basic residues" evidence="8">
    <location>
        <begin position="268"/>
        <end position="277"/>
    </location>
</feature>
<sequence length="507" mass="56763">MPPRKSISKKAAAEASPSKSASASPTSSTKASPGKEVSGDEQVVSNVLKCTEREQSPTPKKRNVPEPSIEQEPVTKKAKQDEAPSTPEQSKEGPTAERFPSPHEEPVTELDKQTWQGWCEIESDPAYFSVILREMGVKNVTVREVFEMDPEYIKATVPQPLHALILLFRHRPVETENQEKDCPAHIWFANQMPAQNSCATLAMTQAVLNNPLLDIGEHLNQFKLFTQDMTPYQRGEAFASFDFVKKIHNSFAKKMDLLENDKHLAHKVRRAQKHGHRRIDDSPSSDDSSASLEDNAHHFIAFVPVDGEVWKLDGMDAQPTKMGSYKAEEPEEWVNAIAPKLNTIMSAGDADYSVVALAQSPLAARRKDLCLAVNTNKLVESRLNALDPDWEGFLFNDDGSAPPEPLSPTFLNSLGIEEKNVDAAVVPEEVKAEIEREEMPDLITRRSQLCGEQLQLQNQILDGMGEEAAEDAKAEQRRFDYGPVVKRWLEMLAENGYLEQNLHRFMK</sequence>
<evidence type="ECO:0000313" key="10">
    <source>
        <dbReference type="EMBL" id="PSN62487.1"/>
    </source>
</evidence>
<evidence type="ECO:0000256" key="8">
    <source>
        <dbReference type="SAM" id="MobiDB-lite"/>
    </source>
</evidence>
<evidence type="ECO:0000259" key="9">
    <source>
        <dbReference type="PROSITE" id="PS52048"/>
    </source>
</evidence>
<feature type="region of interest" description="Disordered" evidence="8">
    <location>
        <begin position="1"/>
        <end position="111"/>
    </location>
</feature>
<evidence type="ECO:0000256" key="1">
    <source>
        <dbReference type="ARBA" id="ARBA00000707"/>
    </source>
</evidence>
<dbReference type="InterPro" id="IPR036959">
    <property type="entry name" value="Peptidase_C12_UCH_sf"/>
</dbReference>
<dbReference type="GO" id="GO:0004843">
    <property type="term" value="F:cysteine-type deubiquitinase activity"/>
    <property type="evidence" value="ECO:0007669"/>
    <property type="project" value="UniProtKB-UniRule"/>
</dbReference>
<evidence type="ECO:0000256" key="5">
    <source>
        <dbReference type="ARBA" id="ARBA00022807"/>
    </source>
</evidence>
<feature type="region of interest" description="Disordered" evidence="8">
    <location>
        <begin position="268"/>
        <end position="291"/>
    </location>
</feature>
<gene>
    <name evidence="10" type="ORF">BS50DRAFT_612766</name>
</gene>
<feature type="compositionally biased region" description="Basic and acidic residues" evidence="8">
    <location>
        <begin position="73"/>
        <end position="82"/>
    </location>
</feature>
<dbReference type="OrthoDB" id="1924260at2759"/>
<dbReference type="STRING" id="1448308.A0A2T2NAN7"/>
<keyword evidence="2 6" id="KW-0645">Protease</keyword>
<keyword evidence="4 6" id="KW-0378">Hydrolase</keyword>
<feature type="active site" description="Proton donor" evidence="6">
    <location>
        <position position="298"/>
    </location>
</feature>
<feature type="site" description="Important for enzyme activity" evidence="6">
    <location>
        <position position="313"/>
    </location>
</feature>
<feature type="site" description="Transition state stabilizer" evidence="6">
    <location>
        <position position="191"/>
    </location>
</feature>
<organism evidence="10 11">
    <name type="scientific">Corynespora cassiicola Philippines</name>
    <dbReference type="NCBI Taxonomy" id="1448308"/>
    <lineage>
        <taxon>Eukaryota</taxon>
        <taxon>Fungi</taxon>
        <taxon>Dikarya</taxon>
        <taxon>Ascomycota</taxon>
        <taxon>Pezizomycotina</taxon>
        <taxon>Dothideomycetes</taxon>
        <taxon>Pleosporomycetidae</taxon>
        <taxon>Pleosporales</taxon>
        <taxon>Corynesporascaceae</taxon>
        <taxon>Corynespora</taxon>
    </lineage>
</organism>
<proteinExistence type="inferred from homology"/>
<feature type="domain" description="UCH catalytic" evidence="9">
    <location>
        <begin position="117"/>
        <end position="359"/>
    </location>
</feature>
<comment type="similarity">
    <text evidence="6 7">Belongs to the peptidase C12 family.</text>
</comment>
<dbReference type="EMBL" id="KZ678141">
    <property type="protein sequence ID" value="PSN62487.1"/>
    <property type="molecule type" value="Genomic_DNA"/>
</dbReference>
<dbReference type="PRINTS" id="PR00707">
    <property type="entry name" value="UBCTHYDRLASE"/>
</dbReference>
<dbReference type="Pfam" id="PF01088">
    <property type="entry name" value="Peptidase_C12"/>
    <property type="match status" value="1"/>
</dbReference>
<name>A0A2T2NAN7_CORCC</name>
<dbReference type="InterPro" id="IPR038765">
    <property type="entry name" value="Papain-like_cys_pep_sf"/>
</dbReference>
<accession>A0A2T2NAN7</accession>
<dbReference type="FunFam" id="3.40.532.10:FF:000010">
    <property type="entry name" value="Ubiquitin carboxyl-terminal hydrolase"/>
    <property type="match status" value="1"/>
</dbReference>
<feature type="compositionally biased region" description="Low complexity" evidence="8">
    <location>
        <begin position="9"/>
        <end position="32"/>
    </location>
</feature>
<reference evidence="10 11" key="1">
    <citation type="journal article" date="2018" name="Front. Microbiol.">
        <title>Genome-Wide Analysis of Corynespora cassiicola Leaf Fall Disease Putative Effectors.</title>
        <authorList>
            <person name="Lopez D."/>
            <person name="Ribeiro S."/>
            <person name="Label P."/>
            <person name="Fumanal B."/>
            <person name="Venisse J.S."/>
            <person name="Kohler A."/>
            <person name="de Oliveira R.R."/>
            <person name="Labutti K."/>
            <person name="Lipzen A."/>
            <person name="Lail K."/>
            <person name="Bauer D."/>
            <person name="Ohm R.A."/>
            <person name="Barry K.W."/>
            <person name="Spatafora J."/>
            <person name="Grigoriev I.V."/>
            <person name="Martin F.M."/>
            <person name="Pujade-Renaud V."/>
        </authorList>
    </citation>
    <scope>NUCLEOTIDE SEQUENCE [LARGE SCALE GENOMIC DNA]</scope>
    <source>
        <strain evidence="10 11">Philippines</strain>
    </source>
</reference>
<dbReference type="Proteomes" id="UP000240883">
    <property type="component" value="Unassembled WGS sequence"/>
</dbReference>